<keyword evidence="1" id="KW-0732">Signal</keyword>
<protein>
    <submittedName>
        <fullName evidence="2">Uncharacterized protein</fullName>
    </submittedName>
</protein>
<dbReference type="Proteomes" id="UP001157126">
    <property type="component" value="Unassembled WGS sequence"/>
</dbReference>
<reference evidence="3" key="1">
    <citation type="journal article" date="2019" name="Int. J. Syst. Evol. Microbiol.">
        <title>The Global Catalogue of Microorganisms (GCM) 10K type strain sequencing project: providing services to taxonomists for standard genome sequencing and annotation.</title>
        <authorList>
            <consortium name="The Broad Institute Genomics Platform"/>
            <consortium name="The Broad Institute Genome Sequencing Center for Infectious Disease"/>
            <person name="Wu L."/>
            <person name="Ma J."/>
        </authorList>
    </citation>
    <scope>NUCLEOTIDE SEQUENCE [LARGE SCALE GENOMIC DNA]</scope>
    <source>
        <strain evidence="3">NBRC 113072</strain>
    </source>
</reference>
<evidence type="ECO:0000313" key="3">
    <source>
        <dbReference type="Proteomes" id="UP001157126"/>
    </source>
</evidence>
<evidence type="ECO:0000256" key="1">
    <source>
        <dbReference type="SAM" id="SignalP"/>
    </source>
</evidence>
<name>A0ABQ6IV82_9MICO</name>
<organism evidence="2 3">
    <name type="scientific">Mobilicoccus caccae</name>
    <dbReference type="NCBI Taxonomy" id="1859295"/>
    <lineage>
        <taxon>Bacteria</taxon>
        <taxon>Bacillati</taxon>
        <taxon>Actinomycetota</taxon>
        <taxon>Actinomycetes</taxon>
        <taxon>Micrococcales</taxon>
        <taxon>Dermatophilaceae</taxon>
        <taxon>Mobilicoccus</taxon>
    </lineage>
</organism>
<evidence type="ECO:0000313" key="2">
    <source>
        <dbReference type="EMBL" id="GMA41389.1"/>
    </source>
</evidence>
<feature type="signal peptide" evidence="1">
    <location>
        <begin position="1"/>
        <end position="24"/>
    </location>
</feature>
<gene>
    <name evidence="2" type="ORF">GCM10025883_34340</name>
</gene>
<feature type="chain" id="PRO_5047008539" evidence="1">
    <location>
        <begin position="25"/>
        <end position="300"/>
    </location>
</feature>
<keyword evidence="3" id="KW-1185">Reference proteome</keyword>
<sequence length="300" mass="32014">MHRFVRALSVAAAAPLLASAVTPAAPAGAAPQAPTPAPRHCLAEFTTTDRAGTLTTVFHDDRRFGTFPLKGTKVSPAPRFVEPMNYEPSAMTVPSMVVTRTGILQSQKHTVVESDGDTPVWRTQAPKRIGHGWASVRDIAIPDDLTAPYFFAVTGDRLNRYTLRVTRAGDVGVRTAPHAATAGFSGVRSLTWTRDTVASGVRADVLLGLRGGELVEYVVPRKTNPRVTTRVLARSGWGGVGTIDAGLCFTDGRDTAVPTATTPILGRVGRDVRLYVDRDNTDGSGRDIANHGRIGTWPPA</sequence>
<comment type="caution">
    <text evidence="2">The sequence shown here is derived from an EMBL/GenBank/DDBJ whole genome shotgun (WGS) entry which is preliminary data.</text>
</comment>
<dbReference type="EMBL" id="BSUO01000001">
    <property type="protein sequence ID" value="GMA41389.1"/>
    <property type="molecule type" value="Genomic_DNA"/>
</dbReference>
<accession>A0ABQ6IV82</accession>
<dbReference type="RefSeq" id="WP_284304938.1">
    <property type="nucleotide sequence ID" value="NZ_BSUO01000001.1"/>
</dbReference>
<proteinExistence type="predicted"/>